<accession>A0AA41SME2</accession>
<dbReference type="InterPro" id="IPR001000">
    <property type="entry name" value="GH10_dom"/>
</dbReference>
<dbReference type="SMART" id="SM00633">
    <property type="entry name" value="Glyco_10"/>
    <property type="match status" value="1"/>
</dbReference>
<sequence length="284" mass="32082">MLELATRNGILVRGHTILWDDAKYQPWWVKSLTPAELKAATDKRVQSVVSRYSGKFVGWDVINENLHFSFFESLLGADASQVFFQQAHQLDTNTTMFLNEYNTIERGDDSKSSPAQYLRKLQEIRNFKGNNGPTGIGLEGHFDKPNIPYMRSAIDMLAAAQVQYLEQILREAYAHPAIEGVIMWAARGPSGCWRMCLTDGNFQNLPTGEVVDKLLDEWKPKRSKGKVDMNGDFKASLFHGDYDVTISHPSMNSTFSQIFKVTTPFAPETLEETPTIILNIQVDV</sequence>
<gene>
    <name evidence="6" type="ORF">MKW94_008343</name>
</gene>
<dbReference type="InterPro" id="IPR017853">
    <property type="entry name" value="GH"/>
</dbReference>
<dbReference type="PANTHER" id="PTHR31490:SF2">
    <property type="entry name" value="GLYCOSYL HYDROLASE FAMILY 10 PROTEIN"/>
    <property type="match status" value="1"/>
</dbReference>
<evidence type="ECO:0000259" key="5">
    <source>
        <dbReference type="PROSITE" id="PS51760"/>
    </source>
</evidence>
<organism evidence="6 7">
    <name type="scientific">Papaver nudicaule</name>
    <name type="common">Iceland poppy</name>
    <dbReference type="NCBI Taxonomy" id="74823"/>
    <lineage>
        <taxon>Eukaryota</taxon>
        <taxon>Viridiplantae</taxon>
        <taxon>Streptophyta</taxon>
        <taxon>Embryophyta</taxon>
        <taxon>Tracheophyta</taxon>
        <taxon>Spermatophyta</taxon>
        <taxon>Magnoliopsida</taxon>
        <taxon>Ranunculales</taxon>
        <taxon>Papaveraceae</taxon>
        <taxon>Papaveroideae</taxon>
        <taxon>Papaver</taxon>
    </lineage>
</organism>
<dbReference type="Pfam" id="PF00331">
    <property type="entry name" value="Glyco_hydro_10"/>
    <property type="match status" value="1"/>
</dbReference>
<dbReference type="PANTHER" id="PTHR31490">
    <property type="entry name" value="GLYCOSYL HYDROLASE"/>
    <property type="match status" value="1"/>
</dbReference>
<name>A0AA41SME2_PAPNU</name>
<feature type="domain" description="GH10" evidence="5">
    <location>
        <begin position="1"/>
        <end position="214"/>
    </location>
</feature>
<dbReference type="SUPFAM" id="SSF51445">
    <property type="entry name" value="(Trans)glycosidases"/>
    <property type="match status" value="1"/>
</dbReference>
<keyword evidence="2" id="KW-0378">Hydrolase</keyword>
<protein>
    <recommendedName>
        <fullName evidence="5">GH10 domain-containing protein</fullName>
    </recommendedName>
</protein>
<evidence type="ECO:0000256" key="4">
    <source>
        <dbReference type="ARBA" id="ARBA00023326"/>
    </source>
</evidence>
<evidence type="ECO:0000256" key="3">
    <source>
        <dbReference type="ARBA" id="ARBA00023277"/>
    </source>
</evidence>
<dbReference type="GO" id="GO:0000272">
    <property type="term" value="P:polysaccharide catabolic process"/>
    <property type="evidence" value="ECO:0007669"/>
    <property type="project" value="UniProtKB-KW"/>
</dbReference>
<evidence type="ECO:0000256" key="2">
    <source>
        <dbReference type="ARBA" id="ARBA00022801"/>
    </source>
</evidence>
<dbReference type="AlphaFoldDB" id="A0AA41SME2"/>
<dbReference type="Gene3D" id="3.20.20.80">
    <property type="entry name" value="Glycosidases"/>
    <property type="match status" value="1"/>
</dbReference>
<keyword evidence="4" id="KW-0624">Polysaccharide degradation</keyword>
<comment type="similarity">
    <text evidence="1">Belongs to the glycosyl hydrolase 10 (cellulase F) family.</text>
</comment>
<keyword evidence="7" id="KW-1185">Reference proteome</keyword>
<dbReference type="EMBL" id="JAJJMA010184966">
    <property type="protein sequence ID" value="MCL7037931.1"/>
    <property type="molecule type" value="Genomic_DNA"/>
</dbReference>
<evidence type="ECO:0000256" key="1">
    <source>
        <dbReference type="ARBA" id="ARBA00007495"/>
    </source>
</evidence>
<evidence type="ECO:0000313" key="7">
    <source>
        <dbReference type="Proteomes" id="UP001177140"/>
    </source>
</evidence>
<dbReference type="GO" id="GO:0031176">
    <property type="term" value="F:endo-1,4-beta-xylanase activity"/>
    <property type="evidence" value="ECO:0007669"/>
    <property type="project" value="UniProtKB-ARBA"/>
</dbReference>
<comment type="caution">
    <text evidence="6">The sequence shown here is derived from an EMBL/GenBank/DDBJ whole genome shotgun (WGS) entry which is preliminary data.</text>
</comment>
<keyword evidence="3" id="KW-0119">Carbohydrate metabolism</keyword>
<dbReference type="Proteomes" id="UP001177140">
    <property type="component" value="Unassembled WGS sequence"/>
</dbReference>
<evidence type="ECO:0000313" key="6">
    <source>
        <dbReference type="EMBL" id="MCL7037931.1"/>
    </source>
</evidence>
<dbReference type="InterPro" id="IPR044846">
    <property type="entry name" value="GH10"/>
</dbReference>
<dbReference type="PROSITE" id="PS51760">
    <property type="entry name" value="GH10_2"/>
    <property type="match status" value="1"/>
</dbReference>
<proteinExistence type="inferred from homology"/>
<reference evidence="6" key="1">
    <citation type="submission" date="2022-03" db="EMBL/GenBank/DDBJ databases">
        <title>A functionally conserved STORR gene fusion in Papaver species that diverged 16.8 million years ago.</title>
        <authorList>
            <person name="Catania T."/>
        </authorList>
    </citation>
    <scope>NUCLEOTIDE SEQUENCE</scope>
    <source>
        <strain evidence="6">S-191538</strain>
    </source>
</reference>